<dbReference type="RefSeq" id="WP_116300633.1">
    <property type="nucleotide sequence ID" value="NZ_NFZV01000001.1"/>
</dbReference>
<evidence type="ECO:0000313" key="2">
    <source>
        <dbReference type="Proteomes" id="UP000256763"/>
    </source>
</evidence>
<dbReference type="Proteomes" id="UP000256763">
    <property type="component" value="Unassembled WGS sequence"/>
</dbReference>
<sequence>MGDIRDWPRPLPAGAIGRYRPTSWLNLSQLEPAEKAAHWQEIREQQPALAALLAEPGFQALRTQFNADVMIETEPHD</sequence>
<dbReference type="EMBL" id="NFZW01000001">
    <property type="protein sequence ID" value="RFA39411.1"/>
    <property type="molecule type" value="Genomic_DNA"/>
</dbReference>
<gene>
    <name evidence="1" type="ORF">CAL65_00995</name>
</gene>
<proteinExistence type="predicted"/>
<protein>
    <submittedName>
        <fullName evidence="1">Uncharacterized protein</fullName>
    </submittedName>
</protein>
<comment type="caution">
    <text evidence="1">The sequence shown here is derived from an EMBL/GenBank/DDBJ whole genome shotgun (WGS) entry which is preliminary data.</text>
</comment>
<organism evidence="1 2">
    <name type="scientific">Alkalilimnicola ehrlichii</name>
    <dbReference type="NCBI Taxonomy" id="351052"/>
    <lineage>
        <taxon>Bacteria</taxon>
        <taxon>Pseudomonadati</taxon>
        <taxon>Pseudomonadota</taxon>
        <taxon>Gammaproteobacteria</taxon>
        <taxon>Chromatiales</taxon>
        <taxon>Ectothiorhodospiraceae</taxon>
        <taxon>Alkalilimnicola</taxon>
    </lineage>
</organism>
<dbReference type="AlphaFoldDB" id="A0A3E0X1C7"/>
<reference evidence="2" key="1">
    <citation type="submission" date="2017-05" db="EMBL/GenBank/DDBJ databases">
        <authorList>
            <person name="Sharma S."/>
            <person name="Sidhu C."/>
            <person name="Pinnaka A.K."/>
        </authorList>
    </citation>
    <scope>NUCLEOTIDE SEQUENCE [LARGE SCALE GENOMIC DNA]</scope>
    <source>
        <strain evidence="2">AK93</strain>
    </source>
</reference>
<evidence type="ECO:0000313" key="1">
    <source>
        <dbReference type="EMBL" id="RFA39411.1"/>
    </source>
</evidence>
<accession>A0A3E0X1C7</accession>
<name>A0A3E0X1C7_9GAMM</name>
<keyword evidence="2" id="KW-1185">Reference proteome</keyword>